<dbReference type="GO" id="GO:0019843">
    <property type="term" value="F:rRNA binding"/>
    <property type="evidence" value="ECO:0007669"/>
    <property type="project" value="InterPro"/>
</dbReference>
<keyword evidence="3" id="KW-1185">Reference proteome</keyword>
<dbReference type="InterPro" id="IPR000529">
    <property type="entry name" value="Ribosomal_bS6"/>
</dbReference>
<protein>
    <submittedName>
        <fullName evidence="2">Plastid ribosomal protein S6</fullName>
    </submittedName>
</protein>
<dbReference type="AlphaFoldDB" id="A0A5B8MQ62"/>
<evidence type="ECO:0000313" key="2">
    <source>
        <dbReference type="EMBL" id="QDZ22154.1"/>
    </source>
</evidence>
<proteinExistence type="inferred from homology"/>
<dbReference type="InterPro" id="IPR014717">
    <property type="entry name" value="Transl_elong_EF1B/ribsomal_bS6"/>
</dbReference>
<dbReference type="Proteomes" id="UP000316726">
    <property type="component" value="Chromosome 7"/>
</dbReference>
<gene>
    <name evidence="2" type="ORF">A3770_07p46720</name>
</gene>
<evidence type="ECO:0000256" key="1">
    <source>
        <dbReference type="ARBA" id="ARBA00009512"/>
    </source>
</evidence>
<dbReference type="EMBL" id="CP031040">
    <property type="protein sequence ID" value="QDZ22154.1"/>
    <property type="molecule type" value="Genomic_DNA"/>
</dbReference>
<comment type="similarity">
    <text evidence="1">Belongs to the bacterial ribosomal protein bS6 family.</text>
</comment>
<keyword evidence="2" id="KW-0689">Ribosomal protein</keyword>
<dbReference type="GO" id="GO:0006412">
    <property type="term" value="P:translation"/>
    <property type="evidence" value="ECO:0007669"/>
    <property type="project" value="InterPro"/>
</dbReference>
<keyword evidence="2" id="KW-0687">Ribonucleoprotein</keyword>
<reference evidence="2 3" key="1">
    <citation type="submission" date="2018-07" db="EMBL/GenBank/DDBJ databases">
        <title>The complete nuclear genome of the prasinophyte Chloropicon primus (CCMP1205).</title>
        <authorList>
            <person name="Pombert J.-F."/>
            <person name="Otis C."/>
            <person name="Turmel M."/>
            <person name="Lemieux C."/>
        </authorList>
    </citation>
    <scope>NUCLEOTIDE SEQUENCE [LARGE SCALE GENOMIC DNA]</scope>
    <source>
        <strain evidence="2 3">CCMP1205</strain>
    </source>
</reference>
<accession>A0A5B8MQ62</accession>
<name>A0A5B8MQ62_9CHLO</name>
<organism evidence="2 3">
    <name type="scientific">Chloropicon primus</name>
    <dbReference type="NCBI Taxonomy" id="1764295"/>
    <lineage>
        <taxon>Eukaryota</taxon>
        <taxon>Viridiplantae</taxon>
        <taxon>Chlorophyta</taxon>
        <taxon>Chloropicophyceae</taxon>
        <taxon>Chloropicales</taxon>
        <taxon>Chloropicaceae</taxon>
        <taxon>Chloropicon</taxon>
    </lineage>
</organism>
<dbReference type="InterPro" id="IPR020814">
    <property type="entry name" value="Ribosomal_S6_plastid/chlpt"/>
</dbReference>
<dbReference type="SUPFAM" id="SSF54995">
    <property type="entry name" value="Ribosomal protein S6"/>
    <property type="match status" value="1"/>
</dbReference>
<dbReference type="GO" id="GO:0003735">
    <property type="term" value="F:structural constituent of ribosome"/>
    <property type="evidence" value="ECO:0007669"/>
    <property type="project" value="InterPro"/>
</dbReference>
<dbReference type="Pfam" id="PF01250">
    <property type="entry name" value="Ribosomal_S6"/>
    <property type="match status" value="1"/>
</dbReference>
<sequence>MTLGMNAERVVVGRSVGGGALAWRASGRVQRYPAGTCQATRSLWCGQCSRVGGGGRGGASALRLKAAADVAATSDLPASWTSPPRGFKVYETMIIYNPDAQDAEREDDIQAFQDTLTSLGALDIAVSYENVPQRMAYPIEGYNVGIYVLFMYSAPASAAKTIQGILAAPSIEKEKTILRFMTTRA</sequence>
<dbReference type="InterPro" id="IPR035980">
    <property type="entry name" value="Ribosomal_bS6_sf"/>
</dbReference>
<dbReference type="Gene3D" id="3.30.70.60">
    <property type="match status" value="1"/>
</dbReference>
<dbReference type="CDD" id="cd00473">
    <property type="entry name" value="bS6"/>
    <property type="match status" value="1"/>
</dbReference>
<dbReference type="STRING" id="1764295.A0A5B8MQ62"/>
<evidence type="ECO:0000313" key="3">
    <source>
        <dbReference type="Proteomes" id="UP000316726"/>
    </source>
</evidence>
<dbReference type="GO" id="GO:0005840">
    <property type="term" value="C:ribosome"/>
    <property type="evidence" value="ECO:0007669"/>
    <property type="project" value="UniProtKB-KW"/>
</dbReference>
<dbReference type="OrthoDB" id="2014413at2759"/>